<sequence>MTRPLMRQTESGFSRQDCECFSTALRCASDYALERCHADADIDCCRRWKSAYGAFKEHFRLVAAAQENLACNARRLLPRAELRTFLGLVFVTEARVGRLAVASLSKVLEPTREPLAMLLDKNASYWKVLNVLESMRAK</sequence>
<evidence type="ECO:0000313" key="1">
    <source>
        <dbReference type="EMBL" id="MDX8471453.1"/>
    </source>
</evidence>
<dbReference type="EMBL" id="JAVIIZ010000002">
    <property type="protein sequence ID" value="MDX8471453.1"/>
    <property type="molecule type" value="Genomic_DNA"/>
</dbReference>
<accession>A0ABU4XAD1</accession>
<name>A0ABU4XAD1_9HYPH</name>
<keyword evidence="2" id="KW-1185">Reference proteome</keyword>
<dbReference type="Proteomes" id="UP001271780">
    <property type="component" value="Unassembled WGS sequence"/>
</dbReference>
<dbReference type="RefSeq" id="WP_320315998.1">
    <property type="nucleotide sequence ID" value="NZ_JAVIIX010000003.1"/>
</dbReference>
<protein>
    <submittedName>
        <fullName evidence="1">Uncharacterized protein</fullName>
    </submittedName>
</protein>
<evidence type="ECO:0000313" key="2">
    <source>
        <dbReference type="Proteomes" id="UP001271780"/>
    </source>
</evidence>
<proteinExistence type="predicted"/>
<comment type="caution">
    <text evidence="1">The sequence shown here is derived from an EMBL/GenBank/DDBJ whole genome shotgun (WGS) entry which is preliminary data.</text>
</comment>
<reference evidence="1 2" key="1">
    <citation type="submission" date="2023-08" db="EMBL/GenBank/DDBJ databases">
        <title>Implementing the SeqCode for naming new Mesorhizobium species isolated from Vachellia karroo root nodules.</title>
        <authorList>
            <person name="Van Lill M."/>
        </authorList>
    </citation>
    <scope>NUCLEOTIDE SEQUENCE [LARGE SCALE GENOMIC DNA]</scope>
    <source>
        <strain evidence="1 2">VK23A</strain>
    </source>
</reference>
<gene>
    <name evidence="1" type="ORF">RFM27_05160</name>
</gene>
<organism evidence="1 2">
    <name type="scientific">Mesorhizobium dulcispinae</name>
    <dbReference type="NCBI Taxonomy" id="3072316"/>
    <lineage>
        <taxon>Bacteria</taxon>
        <taxon>Pseudomonadati</taxon>
        <taxon>Pseudomonadota</taxon>
        <taxon>Alphaproteobacteria</taxon>
        <taxon>Hyphomicrobiales</taxon>
        <taxon>Phyllobacteriaceae</taxon>
        <taxon>Mesorhizobium</taxon>
    </lineage>
</organism>